<evidence type="ECO:0000313" key="2">
    <source>
        <dbReference type="Proteomes" id="UP001056120"/>
    </source>
</evidence>
<reference evidence="2" key="1">
    <citation type="journal article" date="2022" name="Mol. Ecol. Resour.">
        <title>The genomes of chicory, endive, great burdock and yacon provide insights into Asteraceae palaeo-polyploidization history and plant inulin production.</title>
        <authorList>
            <person name="Fan W."/>
            <person name="Wang S."/>
            <person name="Wang H."/>
            <person name="Wang A."/>
            <person name="Jiang F."/>
            <person name="Liu H."/>
            <person name="Zhao H."/>
            <person name="Xu D."/>
            <person name="Zhang Y."/>
        </authorList>
    </citation>
    <scope>NUCLEOTIDE SEQUENCE [LARGE SCALE GENOMIC DNA]</scope>
    <source>
        <strain evidence="2">cv. Yunnan</strain>
    </source>
</reference>
<dbReference type="EMBL" id="CM042043">
    <property type="protein sequence ID" value="KAI3695559.1"/>
    <property type="molecule type" value="Genomic_DNA"/>
</dbReference>
<name>A0ACB8ZE13_9ASTR</name>
<comment type="caution">
    <text evidence="1">The sequence shown here is derived from an EMBL/GenBank/DDBJ whole genome shotgun (WGS) entry which is preliminary data.</text>
</comment>
<dbReference type="Proteomes" id="UP001056120">
    <property type="component" value="Linkage Group LG26"/>
</dbReference>
<gene>
    <name evidence="1" type="ORF">L1987_78556</name>
</gene>
<sequence>MRWSLVVLCMMMSWEMRCKRRNRRIRSGPYPLRGSVLSHPQFQLTEFYHLGSDEPGSQTLVTLNDSTWDSNENIIISRVQMRKRKEKKMRKTHAPKPKRPEKTCKKICQHEVGEFTGVAPSAMILDELMLATGSNRCDKGVVRRDILLETARAILSVTSVGGFGYLAKECKAGQSAGPSREAVPVKKDDEKSKAKARAFTMTAAEAKTDPNVVSDTFLINNVPASVLFDSGASNSFVASSFC</sequence>
<proteinExistence type="predicted"/>
<reference evidence="1 2" key="2">
    <citation type="journal article" date="2022" name="Mol. Ecol. Resour.">
        <title>The genomes of chicory, endive, great burdock and yacon provide insights into Asteraceae paleo-polyploidization history and plant inulin production.</title>
        <authorList>
            <person name="Fan W."/>
            <person name="Wang S."/>
            <person name="Wang H."/>
            <person name="Wang A."/>
            <person name="Jiang F."/>
            <person name="Liu H."/>
            <person name="Zhao H."/>
            <person name="Xu D."/>
            <person name="Zhang Y."/>
        </authorList>
    </citation>
    <scope>NUCLEOTIDE SEQUENCE [LARGE SCALE GENOMIC DNA]</scope>
    <source>
        <strain evidence="2">cv. Yunnan</strain>
        <tissue evidence="1">Leaves</tissue>
    </source>
</reference>
<evidence type="ECO:0000313" key="1">
    <source>
        <dbReference type="EMBL" id="KAI3695559.1"/>
    </source>
</evidence>
<accession>A0ACB8ZE13</accession>
<organism evidence="1 2">
    <name type="scientific">Smallanthus sonchifolius</name>
    <dbReference type="NCBI Taxonomy" id="185202"/>
    <lineage>
        <taxon>Eukaryota</taxon>
        <taxon>Viridiplantae</taxon>
        <taxon>Streptophyta</taxon>
        <taxon>Embryophyta</taxon>
        <taxon>Tracheophyta</taxon>
        <taxon>Spermatophyta</taxon>
        <taxon>Magnoliopsida</taxon>
        <taxon>eudicotyledons</taxon>
        <taxon>Gunneridae</taxon>
        <taxon>Pentapetalae</taxon>
        <taxon>asterids</taxon>
        <taxon>campanulids</taxon>
        <taxon>Asterales</taxon>
        <taxon>Asteraceae</taxon>
        <taxon>Asteroideae</taxon>
        <taxon>Heliantheae alliance</taxon>
        <taxon>Millerieae</taxon>
        <taxon>Smallanthus</taxon>
    </lineage>
</organism>
<protein>
    <submittedName>
        <fullName evidence="1">Uncharacterized protein</fullName>
    </submittedName>
</protein>
<keyword evidence="2" id="KW-1185">Reference proteome</keyword>